<evidence type="ECO:0000256" key="2">
    <source>
        <dbReference type="ARBA" id="ARBA00006833"/>
    </source>
</evidence>
<feature type="compositionally biased region" description="Gly residues" evidence="14">
    <location>
        <begin position="178"/>
        <end position="206"/>
    </location>
</feature>
<dbReference type="EMBL" id="ATAM02000013">
    <property type="protein sequence ID" value="KAL0240498.1"/>
    <property type="molecule type" value="Genomic_DNA"/>
</dbReference>
<reference evidence="16 17" key="2">
    <citation type="submission" date="2024-01" db="EMBL/GenBank/DDBJ databases">
        <title>Comparative genomics of Cryptococcus and Kwoniella reveals pathogenesis evolution and contrasting modes of karyotype evolution via chromosome fusion or intercentromeric recombination.</title>
        <authorList>
            <person name="Coelho M.A."/>
            <person name="David-Palma M."/>
            <person name="Shea T."/>
            <person name="Bowers K."/>
            <person name="Mcginley-Smith S."/>
            <person name="Mohammad A.W."/>
            <person name="Gnirke A."/>
            <person name="Yurkov A.M."/>
            <person name="Nowrousian M."/>
            <person name="Sun S."/>
            <person name="Cuomo C.A."/>
            <person name="Heitman J."/>
        </authorList>
    </citation>
    <scope>NUCLEOTIDE SEQUENCE [LARGE SCALE GENOMIC DNA]</scope>
    <source>
        <strain evidence="16 17">IND107</strain>
    </source>
</reference>
<evidence type="ECO:0000313" key="17">
    <source>
        <dbReference type="Proteomes" id="UP000054399"/>
    </source>
</evidence>
<evidence type="ECO:0000256" key="7">
    <source>
        <dbReference type="ARBA" id="ARBA00022729"/>
    </source>
</evidence>
<feature type="region of interest" description="Disordered" evidence="14">
    <location>
        <begin position="312"/>
        <end position="352"/>
    </location>
</feature>
<dbReference type="GeneID" id="91993147"/>
<keyword evidence="5" id="KW-0109">Calcium transport</keyword>
<dbReference type="RefSeq" id="XP_066610997.1">
    <property type="nucleotide sequence ID" value="XM_066760725.1"/>
</dbReference>
<evidence type="ECO:0000256" key="8">
    <source>
        <dbReference type="ARBA" id="ARBA00022824"/>
    </source>
</evidence>
<keyword evidence="7" id="KW-0732">Signal</keyword>
<protein>
    <recommendedName>
        <fullName evidence="3">Store-operated calcium entry-associated regulatory factor</fullName>
    </recommendedName>
    <alternativeName>
        <fullName evidence="13">Transmembrane protein 66</fullName>
    </alternativeName>
</protein>
<evidence type="ECO:0000256" key="5">
    <source>
        <dbReference type="ARBA" id="ARBA00022568"/>
    </source>
</evidence>
<evidence type="ECO:0000256" key="10">
    <source>
        <dbReference type="ARBA" id="ARBA00022989"/>
    </source>
</evidence>
<accession>A0ABR3BII0</accession>
<keyword evidence="17" id="KW-1185">Reference proteome</keyword>
<evidence type="ECO:0000256" key="9">
    <source>
        <dbReference type="ARBA" id="ARBA00022837"/>
    </source>
</evidence>
<evidence type="ECO:0000256" key="13">
    <source>
        <dbReference type="ARBA" id="ARBA00031116"/>
    </source>
</evidence>
<feature type="transmembrane region" description="Helical" evidence="15">
    <location>
        <begin position="138"/>
        <end position="155"/>
    </location>
</feature>
<dbReference type="InterPro" id="IPR009567">
    <property type="entry name" value="SARAF"/>
</dbReference>
<dbReference type="Proteomes" id="UP000054399">
    <property type="component" value="Unassembled WGS sequence"/>
</dbReference>
<gene>
    <name evidence="16" type="ORF">I308_106292</name>
</gene>
<dbReference type="Pfam" id="PF06682">
    <property type="entry name" value="SARAF"/>
    <property type="match status" value="1"/>
</dbReference>
<comment type="caution">
    <text evidence="16">The sequence shown here is derived from an EMBL/GenBank/DDBJ whole genome shotgun (WGS) entry which is preliminary data.</text>
</comment>
<feature type="compositionally biased region" description="Low complexity" evidence="14">
    <location>
        <begin position="219"/>
        <end position="235"/>
    </location>
</feature>
<keyword evidence="10 15" id="KW-1133">Transmembrane helix</keyword>
<keyword evidence="11" id="KW-0406">Ion transport</keyword>
<organism evidence="16 17">
    <name type="scientific">Cryptococcus tetragattii IND107</name>
    <dbReference type="NCBI Taxonomy" id="1296105"/>
    <lineage>
        <taxon>Eukaryota</taxon>
        <taxon>Fungi</taxon>
        <taxon>Dikarya</taxon>
        <taxon>Basidiomycota</taxon>
        <taxon>Agaricomycotina</taxon>
        <taxon>Tremellomycetes</taxon>
        <taxon>Tremellales</taxon>
        <taxon>Cryptococcaceae</taxon>
        <taxon>Cryptococcus</taxon>
        <taxon>Cryptococcus gattii species complex</taxon>
    </lineage>
</organism>
<keyword evidence="12 15" id="KW-0472">Membrane</keyword>
<comment type="similarity">
    <text evidence="2">Belongs to the SARAF family.</text>
</comment>
<evidence type="ECO:0000256" key="1">
    <source>
        <dbReference type="ARBA" id="ARBA00004115"/>
    </source>
</evidence>
<feature type="compositionally biased region" description="Gly residues" evidence="14">
    <location>
        <begin position="327"/>
        <end position="338"/>
    </location>
</feature>
<evidence type="ECO:0000256" key="11">
    <source>
        <dbReference type="ARBA" id="ARBA00023065"/>
    </source>
</evidence>
<keyword evidence="9" id="KW-0106">Calcium</keyword>
<reference evidence="17" key="1">
    <citation type="submission" date="2015-01" db="EMBL/GenBank/DDBJ databases">
        <title>The Genome Sequence of Cryptococcus gattii MMRL2647.</title>
        <authorList>
            <consortium name="The Broad Institute Genomics Platform"/>
            <person name="Cuomo C."/>
            <person name="Litvintseva A."/>
            <person name="Chen Y."/>
            <person name="Heitman J."/>
            <person name="Sun S."/>
            <person name="Springer D."/>
            <person name="Dromer F."/>
            <person name="Young S."/>
            <person name="Zeng Q."/>
            <person name="Gargeya S."/>
            <person name="Abouelleil A."/>
            <person name="Alvarado L."/>
            <person name="Chapman S.B."/>
            <person name="Gainer-Dewar J."/>
            <person name="Goldberg J."/>
            <person name="Griggs A."/>
            <person name="Gujja S."/>
            <person name="Hansen M."/>
            <person name="Howarth C."/>
            <person name="Imamovic A."/>
            <person name="Larimer J."/>
            <person name="Murphy C."/>
            <person name="Naylor J."/>
            <person name="Pearson M."/>
            <person name="Priest M."/>
            <person name="Roberts A."/>
            <person name="Saif S."/>
            <person name="Shea T."/>
            <person name="Sykes S."/>
            <person name="Wortman J."/>
            <person name="Nusbaum C."/>
            <person name="Birren B."/>
        </authorList>
    </citation>
    <scope>NUCLEOTIDE SEQUENCE [LARGE SCALE GENOMIC DNA]</scope>
    <source>
        <strain evidence="17">IND107</strain>
    </source>
</reference>
<name>A0ABR3BII0_9TREE</name>
<evidence type="ECO:0000256" key="4">
    <source>
        <dbReference type="ARBA" id="ARBA00022448"/>
    </source>
</evidence>
<evidence type="ECO:0000313" key="16">
    <source>
        <dbReference type="EMBL" id="KAL0240498.1"/>
    </source>
</evidence>
<evidence type="ECO:0000256" key="12">
    <source>
        <dbReference type="ARBA" id="ARBA00023136"/>
    </source>
</evidence>
<sequence length="352" mass="37404">MRRTNGGAKKIPLRGIKTLTFYADKYTAGRRTAPIPQLTCQGPGCKIFQPDVVQCTNMGDDGLGNVQWKCDTDLPTSLRLGKVDVSCEGWSAKGDPDILQGSCGLTYNLYKVNKGLEYGEDPYSTLPSHYNRLFVDKAFNVVFCVVTLIIVYSLLRSLLGRYAGWRLPGLWPHGGGGGGGGGGGPGGWGGGGGGPGGGGPGFGGGQAPPPPPPPYTKHAQTPTQPIFTQPPQAQAGQGTWWNPGFWTGLAAGGLGAWLVNNRTNNNNNNNNDNNNYRARQREDGYRGFLPRRGLFAGREDDWGRGMRFRRVVDDDGDDDNEPWGRGARPGGGGGGGVGEMRRATGFGGTSSR</sequence>
<evidence type="ECO:0000256" key="14">
    <source>
        <dbReference type="SAM" id="MobiDB-lite"/>
    </source>
</evidence>
<proteinExistence type="inferred from homology"/>
<evidence type="ECO:0000256" key="15">
    <source>
        <dbReference type="SAM" id="Phobius"/>
    </source>
</evidence>
<keyword evidence="4" id="KW-0813">Transport</keyword>
<feature type="region of interest" description="Disordered" evidence="14">
    <location>
        <begin position="178"/>
        <end position="236"/>
    </location>
</feature>
<dbReference type="PANTHER" id="PTHR15929">
    <property type="entry name" value="STORE-OPERATED CALCIUM ENTRY-ASSOCIATED REGULATORY FACTOR"/>
    <property type="match status" value="1"/>
</dbReference>
<keyword evidence="8" id="KW-0256">Endoplasmic reticulum</keyword>
<comment type="subcellular location">
    <subcellularLocation>
        <location evidence="1">Endoplasmic reticulum membrane</location>
        <topology evidence="1">Single-pass type I membrane protein</topology>
    </subcellularLocation>
</comment>
<dbReference type="PANTHER" id="PTHR15929:SF0">
    <property type="entry name" value="STORE-OPERATED CALCIUM ENTRY-ASSOCIATED REGULATORY FACTOR"/>
    <property type="match status" value="1"/>
</dbReference>
<evidence type="ECO:0000256" key="3">
    <source>
        <dbReference type="ARBA" id="ARBA00016584"/>
    </source>
</evidence>
<evidence type="ECO:0000256" key="6">
    <source>
        <dbReference type="ARBA" id="ARBA00022692"/>
    </source>
</evidence>
<keyword evidence="6 15" id="KW-0812">Transmembrane</keyword>